<gene>
    <name evidence="1" type="ORF">EAS64_04120</name>
</gene>
<proteinExistence type="predicted"/>
<organism evidence="1 2">
    <name type="scientific">Trebonia kvetii</name>
    <dbReference type="NCBI Taxonomy" id="2480626"/>
    <lineage>
        <taxon>Bacteria</taxon>
        <taxon>Bacillati</taxon>
        <taxon>Actinomycetota</taxon>
        <taxon>Actinomycetes</taxon>
        <taxon>Streptosporangiales</taxon>
        <taxon>Treboniaceae</taxon>
        <taxon>Trebonia</taxon>
    </lineage>
</organism>
<accession>A0A6P2C7W2</accession>
<comment type="caution">
    <text evidence="1">The sequence shown here is derived from an EMBL/GenBank/DDBJ whole genome shotgun (WGS) entry which is preliminary data.</text>
</comment>
<name>A0A6P2C7W2_9ACTN</name>
<keyword evidence="2" id="KW-1185">Reference proteome</keyword>
<evidence type="ECO:0000313" key="2">
    <source>
        <dbReference type="Proteomes" id="UP000460272"/>
    </source>
</evidence>
<protein>
    <recommendedName>
        <fullName evidence="3">DUF4177 domain-containing protein</fullName>
    </recommendedName>
</protein>
<reference evidence="1 2" key="1">
    <citation type="submission" date="2018-11" db="EMBL/GenBank/DDBJ databases">
        <title>Trebonia kvetii gen.nov., sp.nov., a novel acidophilic actinobacterium, and proposal of the new actinobacterial family Treboniaceae fam. nov.</title>
        <authorList>
            <person name="Rapoport D."/>
            <person name="Sagova-Mareckova M."/>
            <person name="Sedlacek I."/>
            <person name="Provaznik J."/>
            <person name="Kralova S."/>
            <person name="Pavlinic D."/>
            <person name="Benes V."/>
            <person name="Kopecky J."/>
        </authorList>
    </citation>
    <scope>NUCLEOTIDE SEQUENCE [LARGE SCALE GENOMIC DNA]</scope>
    <source>
        <strain evidence="1 2">15Tr583</strain>
    </source>
</reference>
<dbReference type="AlphaFoldDB" id="A0A6P2C7W2"/>
<dbReference type="Proteomes" id="UP000460272">
    <property type="component" value="Unassembled WGS sequence"/>
</dbReference>
<dbReference type="RefSeq" id="WP_187365679.1">
    <property type="nucleotide sequence ID" value="NZ_RPFW01000001.1"/>
</dbReference>
<sequence>MQHWEYAVADFTKIERAVPELDRLGAEGWEAVGLVSTWGAGWRMVHPVVLLKRPSPEAAQQGSRDGTTRQVA</sequence>
<evidence type="ECO:0000313" key="1">
    <source>
        <dbReference type="EMBL" id="TVZ06585.1"/>
    </source>
</evidence>
<evidence type="ECO:0008006" key="3">
    <source>
        <dbReference type="Google" id="ProtNLM"/>
    </source>
</evidence>
<dbReference type="EMBL" id="RPFW01000001">
    <property type="protein sequence ID" value="TVZ06585.1"/>
    <property type="molecule type" value="Genomic_DNA"/>
</dbReference>